<dbReference type="SMART" id="SM00435">
    <property type="entry name" value="TOPEUc"/>
    <property type="match status" value="1"/>
</dbReference>
<feature type="compositionally biased region" description="Low complexity" evidence="11">
    <location>
        <begin position="96"/>
        <end position="109"/>
    </location>
</feature>
<dbReference type="GO" id="GO:0006260">
    <property type="term" value="P:DNA replication"/>
    <property type="evidence" value="ECO:0007669"/>
    <property type="project" value="TreeGrafter"/>
</dbReference>
<keyword evidence="14" id="KW-1185">Reference proteome</keyword>
<dbReference type="Pfam" id="PF14370">
    <property type="entry name" value="Topo_C_assoc"/>
    <property type="match status" value="1"/>
</dbReference>
<dbReference type="GO" id="GO:0003917">
    <property type="term" value="F:DNA topoisomerase type I (single strand cut, ATP-independent) activity"/>
    <property type="evidence" value="ECO:0007669"/>
    <property type="project" value="UniProtKB-UniRule"/>
</dbReference>
<dbReference type="InterPro" id="IPR013499">
    <property type="entry name" value="TopoI_euk"/>
</dbReference>
<evidence type="ECO:0000256" key="6">
    <source>
        <dbReference type="ARBA" id="ARBA00023125"/>
    </source>
</evidence>
<evidence type="ECO:0000313" key="14">
    <source>
        <dbReference type="Proteomes" id="UP000198341"/>
    </source>
</evidence>
<gene>
    <name evidence="13" type="ORF">Bathy07g02790</name>
</gene>
<dbReference type="SUPFAM" id="SSF56741">
    <property type="entry name" value="Eukaryotic DNA topoisomerase I, N-terminal DNA-binding fragment"/>
    <property type="match status" value="1"/>
</dbReference>
<dbReference type="GO" id="GO:0005694">
    <property type="term" value="C:chromosome"/>
    <property type="evidence" value="ECO:0007669"/>
    <property type="project" value="InterPro"/>
</dbReference>
<dbReference type="Pfam" id="PF02919">
    <property type="entry name" value="Topoisom_I_N"/>
    <property type="match status" value="1"/>
</dbReference>
<feature type="active site" description="O-(3'-phospho-DNA)-tyrosine intermediate" evidence="9">
    <location>
        <position position="795"/>
    </location>
</feature>
<feature type="region of interest" description="Disordered" evidence="11">
    <location>
        <begin position="96"/>
        <end position="303"/>
    </location>
</feature>
<dbReference type="RefSeq" id="XP_007511967.1">
    <property type="nucleotide sequence ID" value="XM_007511905.1"/>
</dbReference>
<feature type="domain" description="DNA topoisomerase I eukaryotic-type" evidence="12">
    <location>
        <begin position="451"/>
        <end position="809"/>
    </location>
</feature>
<dbReference type="KEGG" id="bpg:Bathy07g02790"/>
<evidence type="ECO:0000256" key="8">
    <source>
        <dbReference type="ARBA" id="ARBA00033297"/>
    </source>
</evidence>
<proteinExistence type="inferred from homology"/>
<dbReference type="InterPro" id="IPR014727">
    <property type="entry name" value="TopoI_cat_a/b-sub_euk"/>
</dbReference>
<feature type="compositionally biased region" description="Gly residues" evidence="11">
    <location>
        <begin position="152"/>
        <end position="167"/>
    </location>
</feature>
<keyword evidence="10" id="KW-0175">Coiled coil</keyword>
<dbReference type="GO" id="GO:0006265">
    <property type="term" value="P:DNA topological change"/>
    <property type="evidence" value="ECO:0007669"/>
    <property type="project" value="UniProtKB-UniRule"/>
</dbReference>
<keyword evidence="7 9" id="KW-0413">Isomerase</keyword>
<dbReference type="Gene3D" id="1.10.132.10">
    <property type="match status" value="1"/>
</dbReference>
<feature type="coiled-coil region" evidence="10">
    <location>
        <begin position="729"/>
        <end position="783"/>
    </location>
</feature>
<dbReference type="InterPro" id="IPR013500">
    <property type="entry name" value="TopoI_cat_euk"/>
</dbReference>
<dbReference type="InterPro" id="IPR013034">
    <property type="entry name" value="DNA_topo_DNA_db_N_dom1"/>
</dbReference>
<evidence type="ECO:0000256" key="5">
    <source>
        <dbReference type="ARBA" id="ARBA00023029"/>
    </source>
</evidence>
<dbReference type="eggNOG" id="KOG0981">
    <property type="taxonomic scope" value="Eukaryota"/>
</dbReference>
<evidence type="ECO:0000256" key="7">
    <source>
        <dbReference type="ARBA" id="ARBA00023235"/>
    </source>
</evidence>
<dbReference type="EMBL" id="FO082272">
    <property type="protein sequence ID" value="CCO66055.1"/>
    <property type="molecule type" value="Genomic_DNA"/>
</dbReference>
<dbReference type="Gene3D" id="2.170.11.10">
    <property type="entry name" value="DNA Topoisomerase I, domain 2"/>
    <property type="match status" value="1"/>
</dbReference>
<dbReference type="GO" id="GO:0003677">
    <property type="term" value="F:DNA binding"/>
    <property type="evidence" value="ECO:0007669"/>
    <property type="project" value="UniProtKB-UniRule"/>
</dbReference>
<dbReference type="PRINTS" id="PR00416">
    <property type="entry name" value="EUTPISMRASEI"/>
</dbReference>
<evidence type="ECO:0000313" key="13">
    <source>
        <dbReference type="EMBL" id="CCO66055.1"/>
    </source>
</evidence>
<dbReference type="InterPro" id="IPR014711">
    <property type="entry name" value="TopoI_cat_a-hlx-sub_euk"/>
</dbReference>
<comment type="similarity">
    <text evidence="2 9">Belongs to the type IB topoisomerase family.</text>
</comment>
<evidence type="ECO:0000256" key="3">
    <source>
        <dbReference type="ARBA" id="ARBA00012891"/>
    </source>
</evidence>
<dbReference type="FunFam" id="1.10.10.41:FF:000001">
    <property type="entry name" value="DNA topoisomerase I"/>
    <property type="match status" value="1"/>
</dbReference>
<dbReference type="InterPro" id="IPR025834">
    <property type="entry name" value="TopoI_C_dom"/>
</dbReference>
<dbReference type="InterPro" id="IPR013030">
    <property type="entry name" value="DNA_topo_DNA_db_N_dom2"/>
</dbReference>
<feature type="compositionally biased region" description="Basic residues" evidence="11">
    <location>
        <begin position="239"/>
        <end position="259"/>
    </location>
</feature>
<evidence type="ECO:0000256" key="11">
    <source>
        <dbReference type="SAM" id="MobiDB-lite"/>
    </source>
</evidence>
<dbReference type="CDD" id="cd00660">
    <property type="entry name" value="Topoisomer_IB_N"/>
    <property type="match status" value="1"/>
</dbReference>
<evidence type="ECO:0000256" key="9">
    <source>
        <dbReference type="PROSITE-ProRule" id="PRU01382"/>
    </source>
</evidence>
<dbReference type="SUPFAM" id="SSF56349">
    <property type="entry name" value="DNA breaking-rejoining enzymes"/>
    <property type="match status" value="1"/>
</dbReference>
<dbReference type="Gene3D" id="3.90.15.10">
    <property type="entry name" value="Topoisomerase I, Chain A, domain 3"/>
    <property type="match status" value="1"/>
</dbReference>
<dbReference type="InterPro" id="IPR011010">
    <property type="entry name" value="DNA_brk_join_enz"/>
</dbReference>
<comment type="catalytic activity">
    <reaction evidence="1 9">
        <text>ATP-independent breakage of single-stranded DNA, followed by passage and rejoining.</text>
        <dbReference type="EC" id="5.6.2.1"/>
    </reaction>
</comment>
<dbReference type="GO" id="GO:0007059">
    <property type="term" value="P:chromosome segregation"/>
    <property type="evidence" value="ECO:0007669"/>
    <property type="project" value="TreeGrafter"/>
</dbReference>
<protein>
    <recommendedName>
        <fullName evidence="4">DNA topoisomerase 1</fullName>
        <ecNumber evidence="3">5.6.2.1</ecNumber>
    </recommendedName>
    <alternativeName>
        <fullName evidence="8">DNA topoisomerase I</fullName>
    </alternativeName>
</protein>
<dbReference type="PROSITE" id="PS52038">
    <property type="entry name" value="TOPO_IB_2"/>
    <property type="match status" value="1"/>
</dbReference>
<sequence length="850" mass="94756">MPVLDSSSDDDVPLAMRAQTAAATTAPPAEKPASVVGVVKPYVAPPIQSSSVPTAPAPAATASAFVQKPAVKAFGDDDALVKQPAAVAKTMAPAGVAASNGGANNNGSGFVIPKRPRADSSSSDDDVPLAQRAKAVERTKILPPTAPAAAAGGTGGAGGGGGGGGGVVIPKAKPMVPEAVRPVQSRPMMVPQIAKNPNVAAASKGGRPVDSSDSDDDAPLAQKKKSLDSEKRTKEEREKRRREKKERKRKRKEKRREERRRREAERLGGGRHTVKLNSSSGVKKKKISSGGGSSRRVSAGGNGKGSEIMWTQLEHHGVLFPPEYEPHGVPLTYDGKDVHLEPHEEEVATFFAVMKETDYAFKPVFQQNFMDGFKRILKNGKNAHVTDFEKCNFQKIYDWDLARREKVKARTSEEKKQIKLDKDKAEEKYMWATMNGKREQVGNFRVEPPGLFRGRGEHPKMGRIKRRIQPEDIIINIGKDAKVPEAPAGHRWKEVRHDQTVTWMAGWNDSINTKDWKYVQFGATSSVKSESDKQKFEKARTLHEHIGKIRDDYRKNMRKDNKETAQLAVTTYLVDKLALRAGGEKDEDLADTVGVTTLRVGHLKFMGPEDDHPYPKIEFDFLGKDSIRYHQEHAIERVAYDCLKRFCKNKKEDEDVFDKIDPSKVNSHLQTLMPGLTIKVFRTYNASITLYRLLEETTKPKAAVPIMKSTYDEANKEVAILCNHQKGESKQHQAGMDKLNDKKKELEKEMKELRKADKNHKKLPSLKERIQKLKLQMETKESLKTVSLGTSKINYLDPRITIAWCKKHEVPLPTVYTKALVQKFNWAMCEEPDYVFADLSYNIERDPGAH</sequence>
<dbReference type="InterPro" id="IPR036202">
    <property type="entry name" value="TopoI_DNA-bd_euk_N_sf"/>
</dbReference>
<keyword evidence="6 9" id="KW-0238">DNA-binding</keyword>
<feature type="region of interest" description="Disordered" evidence="11">
    <location>
        <begin position="1"/>
        <end position="32"/>
    </location>
</feature>
<dbReference type="STRING" id="41875.K8F1T3"/>
<evidence type="ECO:0000256" key="2">
    <source>
        <dbReference type="ARBA" id="ARBA00006645"/>
    </source>
</evidence>
<dbReference type="InterPro" id="IPR051062">
    <property type="entry name" value="Topoisomerase_IB"/>
</dbReference>
<evidence type="ECO:0000259" key="12">
    <source>
        <dbReference type="SMART" id="SM00435"/>
    </source>
</evidence>
<keyword evidence="5 9" id="KW-0799">Topoisomerase</keyword>
<feature type="compositionally biased region" description="Basic and acidic residues" evidence="11">
    <location>
        <begin position="225"/>
        <end position="238"/>
    </location>
</feature>
<dbReference type="AlphaFoldDB" id="K8F1T3"/>
<accession>K8F1T3</accession>
<organism evidence="13 14">
    <name type="scientific">Bathycoccus prasinos</name>
    <dbReference type="NCBI Taxonomy" id="41875"/>
    <lineage>
        <taxon>Eukaryota</taxon>
        <taxon>Viridiplantae</taxon>
        <taxon>Chlorophyta</taxon>
        <taxon>Mamiellophyceae</taxon>
        <taxon>Mamiellales</taxon>
        <taxon>Bathycoccaceae</taxon>
        <taxon>Bathycoccus</taxon>
    </lineage>
</organism>
<dbReference type="Proteomes" id="UP000198341">
    <property type="component" value="Chromosome 7"/>
</dbReference>
<dbReference type="Gene3D" id="1.10.10.41">
    <property type="entry name" value="Yeast DNA topoisomerase - domain 1"/>
    <property type="match status" value="1"/>
</dbReference>
<dbReference type="GeneID" id="19014768"/>
<feature type="compositionally biased region" description="Low complexity" evidence="11">
    <location>
        <begin position="15"/>
        <end position="32"/>
    </location>
</feature>
<reference evidence="13 14" key="1">
    <citation type="submission" date="2011-10" db="EMBL/GenBank/DDBJ databases">
        <authorList>
            <person name="Genoscope - CEA"/>
        </authorList>
    </citation>
    <scope>NUCLEOTIDE SEQUENCE [LARGE SCALE GENOMIC DNA]</scope>
    <source>
        <strain evidence="13 14">RCC 1105</strain>
    </source>
</reference>
<dbReference type="PANTHER" id="PTHR10290">
    <property type="entry name" value="DNA TOPOISOMERASE I"/>
    <property type="match status" value="1"/>
</dbReference>
<name>K8F1T3_9CHLO</name>
<dbReference type="InterPro" id="IPR008336">
    <property type="entry name" value="TopoI_DNA-bd_euk"/>
</dbReference>
<evidence type="ECO:0000256" key="1">
    <source>
        <dbReference type="ARBA" id="ARBA00000213"/>
    </source>
</evidence>
<dbReference type="GO" id="GO:0005730">
    <property type="term" value="C:nucleolus"/>
    <property type="evidence" value="ECO:0007669"/>
    <property type="project" value="TreeGrafter"/>
</dbReference>
<dbReference type="Pfam" id="PF01028">
    <property type="entry name" value="Topoisom_I"/>
    <property type="match status" value="1"/>
</dbReference>
<evidence type="ECO:0000256" key="10">
    <source>
        <dbReference type="SAM" id="Coils"/>
    </source>
</evidence>
<dbReference type="InterPro" id="IPR001631">
    <property type="entry name" value="TopoI"/>
</dbReference>
<dbReference type="EC" id="5.6.2.1" evidence="3"/>
<dbReference type="OrthoDB" id="47179at2759"/>
<dbReference type="FunFam" id="2.170.11.10:FF:000001">
    <property type="entry name" value="DNA topoisomerase I"/>
    <property type="match status" value="1"/>
</dbReference>
<evidence type="ECO:0000256" key="4">
    <source>
        <dbReference type="ARBA" id="ARBA00019632"/>
    </source>
</evidence>
<dbReference type="PANTHER" id="PTHR10290:SF3">
    <property type="entry name" value="DNA TOPOISOMERASE 1"/>
    <property type="match status" value="1"/>
</dbReference>